<reference evidence="1" key="1">
    <citation type="journal article" date="2014" name="Int. J. Syst. Evol. Microbiol.">
        <title>Complete genome sequence of Corynebacterium casei LMG S-19264T (=DSM 44701T), isolated from a smear-ripened cheese.</title>
        <authorList>
            <consortium name="US DOE Joint Genome Institute (JGI-PGF)"/>
            <person name="Walter F."/>
            <person name="Albersmeier A."/>
            <person name="Kalinowski J."/>
            <person name="Ruckert C."/>
        </authorList>
    </citation>
    <scope>NUCLEOTIDE SEQUENCE</scope>
    <source>
        <strain evidence="1">KCTC 22169</strain>
    </source>
</reference>
<name>A0A918NH65_9GAMM</name>
<dbReference type="Proteomes" id="UP000626148">
    <property type="component" value="Unassembled WGS sequence"/>
</dbReference>
<evidence type="ECO:0008006" key="3">
    <source>
        <dbReference type="Google" id="ProtNLM"/>
    </source>
</evidence>
<evidence type="ECO:0000313" key="1">
    <source>
        <dbReference type="EMBL" id="GGX70167.1"/>
    </source>
</evidence>
<reference evidence="1" key="2">
    <citation type="submission" date="2020-09" db="EMBL/GenBank/DDBJ databases">
        <authorList>
            <person name="Sun Q."/>
            <person name="Kim S."/>
        </authorList>
    </citation>
    <scope>NUCLEOTIDE SEQUENCE</scope>
    <source>
        <strain evidence="1">KCTC 22169</strain>
    </source>
</reference>
<dbReference type="Gene3D" id="3.40.390.10">
    <property type="entry name" value="Collagenase (Catalytic Domain)"/>
    <property type="match status" value="1"/>
</dbReference>
<dbReference type="EMBL" id="BMXR01000013">
    <property type="protein sequence ID" value="GGX70167.1"/>
    <property type="molecule type" value="Genomic_DNA"/>
</dbReference>
<organism evidence="1 2">
    <name type="scientific">Saccharospirillum salsuginis</name>
    <dbReference type="NCBI Taxonomy" id="418750"/>
    <lineage>
        <taxon>Bacteria</taxon>
        <taxon>Pseudomonadati</taxon>
        <taxon>Pseudomonadota</taxon>
        <taxon>Gammaproteobacteria</taxon>
        <taxon>Oceanospirillales</taxon>
        <taxon>Saccharospirillaceae</taxon>
        <taxon>Saccharospirillum</taxon>
    </lineage>
</organism>
<dbReference type="InterPro" id="IPR024079">
    <property type="entry name" value="MetalloPept_cat_dom_sf"/>
</dbReference>
<comment type="caution">
    <text evidence="1">The sequence shown here is derived from an EMBL/GenBank/DDBJ whole genome shotgun (WGS) entry which is preliminary data.</text>
</comment>
<dbReference type="GO" id="GO:0008237">
    <property type="term" value="F:metallopeptidase activity"/>
    <property type="evidence" value="ECO:0007669"/>
    <property type="project" value="InterPro"/>
</dbReference>
<accession>A0A918NH65</accession>
<protein>
    <recommendedName>
        <fullName evidence="3">Astacin (Peptidase family M12A)</fullName>
    </recommendedName>
</protein>
<dbReference type="SUPFAM" id="SSF55486">
    <property type="entry name" value="Metalloproteases ('zincins'), catalytic domain"/>
    <property type="match status" value="1"/>
</dbReference>
<gene>
    <name evidence="1" type="ORF">GCM10007392_42260</name>
</gene>
<keyword evidence="2" id="KW-1185">Reference proteome</keyword>
<evidence type="ECO:0000313" key="2">
    <source>
        <dbReference type="Proteomes" id="UP000626148"/>
    </source>
</evidence>
<dbReference type="AlphaFoldDB" id="A0A918NH65"/>
<proteinExistence type="predicted"/>
<sequence length="93" mass="10926">MCNNGAKNCRTVDPNTYGSPYDYNSVMHYAAELDYCKRENIIKNSSHENRGCQFWTRNKTLYGTWLSPWDIYGVRYLYQVSNNPRPNYTPGIE</sequence>